<dbReference type="GO" id="GO:0003723">
    <property type="term" value="F:RNA binding"/>
    <property type="evidence" value="ECO:0007669"/>
    <property type="project" value="InterPro"/>
</dbReference>
<dbReference type="CDD" id="cd04658">
    <property type="entry name" value="Piwi_piwi-like_Euk"/>
    <property type="match status" value="1"/>
</dbReference>
<dbReference type="Proteomes" id="UP000039865">
    <property type="component" value="Unassembled WGS sequence"/>
</dbReference>
<dbReference type="InParanoid" id="A0A078B1A0"/>
<dbReference type="InterPro" id="IPR012337">
    <property type="entry name" value="RNaseH-like_sf"/>
</dbReference>
<dbReference type="InterPro" id="IPR003100">
    <property type="entry name" value="PAZ_dom"/>
</dbReference>
<dbReference type="PROSITE" id="PS50821">
    <property type="entry name" value="PAZ"/>
    <property type="match status" value="1"/>
</dbReference>
<feature type="region of interest" description="Disordered" evidence="2">
    <location>
        <begin position="1"/>
        <end position="30"/>
    </location>
</feature>
<evidence type="ECO:0000256" key="1">
    <source>
        <dbReference type="RuleBase" id="RU361178"/>
    </source>
</evidence>
<dbReference type="OMA" id="LQNWAIV"/>
<dbReference type="Pfam" id="PF02171">
    <property type="entry name" value="Piwi"/>
    <property type="match status" value="1"/>
</dbReference>
<accession>A0A078B1A0</accession>
<dbReference type="PROSITE" id="PS50822">
    <property type="entry name" value="PIWI"/>
    <property type="match status" value="1"/>
</dbReference>
<evidence type="ECO:0000313" key="5">
    <source>
        <dbReference type="EMBL" id="CDW88329.1"/>
    </source>
</evidence>
<gene>
    <name evidence="5" type="primary">Contig19387.g20550</name>
    <name evidence="5" type="ORF">STYLEM_17450</name>
</gene>
<evidence type="ECO:0000259" key="3">
    <source>
        <dbReference type="PROSITE" id="PS50821"/>
    </source>
</evidence>
<dbReference type="Gene3D" id="3.40.50.2300">
    <property type="match status" value="1"/>
</dbReference>
<dbReference type="SUPFAM" id="SSF53098">
    <property type="entry name" value="Ribonuclease H-like"/>
    <property type="match status" value="1"/>
</dbReference>
<feature type="domain" description="PAZ" evidence="3">
    <location>
        <begin position="219"/>
        <end position="343"/>
    </location>
</feature>
<feature type="domain" description="Piwi" evidence="4">
    <location>
        <begin position="503"/>
        <end position="799"/>
    </location>
</feature>
<evidence type="ECO:0000259" key="4">
    <source>
        <dbReference type="PROSITE" id="PS50822"/>
    </source>
</evidence>
<comment type="similarity">
    <text evidence="1">Belongs to the argonaute family.</text>
</comment>
<dbReference type="InterPro" id="IPR036397">
    <property type="entry name" value="RNaseH_sf"/>
</dbReference>
<evidence type="ECO:0000256" key="2">
    <source>
        <dbReference type="SAM" id="MobiDB-lite"/>
    </source>
</evidence>
<organism evidence="5 6">
    <name type="scientific">Stylonychia lemnae</name>
    <name type="common">Ciliate</name>
    <dbReference type="NCBI Taxonomy" id="5949"/>
    <lineage>
        <taxon>Eukaryota</taxon>
        <taxon>Sar</taxon>
        <taxon>Alveolata</taxon>
        <taxon>Ciliophora</taxon>
        <taxon>Intramacronucleata</taxon>
        <taxon>Spirotrichea</taxon>
        <taxon>Stichotrichia</taxon>
        <taxon>Sporadotrichida</taxon>
        <taxon>Oxytrichidae</taxon>
        <taxon>Stylonychinae</taxon>
        <taxon>Stylonychia</taxon>
    </lineage>
</organism>
<dbReference type="InterPro" id="IPR036085">
    <property type="entry name" value="PAZ_dom_sf"/>
</dbReference>
<evidence type="ECO:0000313" key="6">
    <source>
        <dbReference type="Proteomes" id="UP000039865"/>
    </source>
</evidence>
<dbReference type="Gene3D" id="3.30.420.10">
    <property type="entry name" value="Ribonuclease H-like superfamily/Ribonuclease H"/>
    <property type="match status" value="1"/>
</dbReference>
<dbReference type="Gene3D" id="2.170.260.10">
    <property type="entry name" value="paz domain"/>
    <property type="match status" value="1"/>
</dbReference>
<dbReference type="SMART" id="SM00949">
    <property type="entry name" value="PAZ"/>
    <property type="match status" value="1"/>
</dbReference>
<dbReference type="SUPFAM" id="SSF101690">
    <property type="entry name" value="PAZ domain"/>
    <property type="match status" value="1"/>
</dbReference>
<name>A0A078B1A0_STYLE</name>
<dbReference type="OrthoDB" id="10252740at2759"/>
<dbReference type="InterPro" id="IPR003165">
    <property type="entry name" value="Piwi"/>
</dbReference>
<dbReference type="SMART" id="SM00950">
    <property type="entry name" value="Piwi"/>
    <property type="match status" value="1"/>
</dbReference>
<dbReference type="AlphaFoldDB" id="A0A078B1A0"/>
<protein>
    <submittedName>
        <fullName evidence="5">Piwi-like protein 1</fullName>
    </submittedName>
</protein>
<sequence length="815" mass="93705">MERRQGRSNNQQQNRNNNNQRFNDRPKTSLSAASTQEVMIYTNQFKVNIKKNMAVYQYEVIVTPSVQETQEYHDIMHAARKSFCLSIGTYTVSGRTIFTPVDLGEDVTVDLDIYGKKYEIVINASSKVSFNQNSLGEIGMNDRIQVMNLINNILKNALRGMDNLRQIGKLPKFFDESQGRSFYDGLIQSCPGFRASAFSYSTQMAVVLDSVNKFIYNKTCLEIIREIEEDETINPKDVRQIILDEFMFKSVIGKWGQKIPYLVLDVIFDKDPYTFTFVDKNGDTVTMAEYFKSKIEIENKRNDPKSLRSKPLNPKLEKNQPLFLVKMNGKEVHVPPELCIVDKLPNSISNDFNTMRELLTSSRKTPNQKFNAIEGFSKKLFAQKILKEWGIEVDMKPMEFKSKVLESPLVQLGDGTEKICQQNDFRALSIQNSVTLTDSQWILAFDQRSRTLGQKVEDMLYLASQKLGMTVEYSHKMELKNTRDCSEFKRELQAYIKTYGKPIIVVFIIPKDDKYKDFKKICYDESVKSQVISFKIANKIEPSIASNILKQINSKLGGDLFKIKFSKNVNKKTMVCGIDVCHAGNKSTVGFCATINKEMSQYYSNKIYQAKKTEIVSKQLKALIKQALQSYENLNDSYPEHIIIYRDGVGDQQRRDVLQSEVTQFKDAINETYNKSSNKPKITVIVVNKRINQRFFIENHNQDLENPPSGCVIDSTTVGEITSNQDFDFYLIPQKTTQGTVIPTHFYVIYNDSPLDRATIEKLTFDLCFYYFNWSGAIKVPAPCMYAHKIAELYSTLQHNKTTDDLDIQQSLHFL</sequence>
<dbReference type="PANTHER" id="PTHR22891">
    <property type="entry name" value="EUKARYOTIC TRANSLATION INITIATION FACTOR 2C"/>
    <property type="match status" value="1"/>
</dbReference>
<proteinExistence type="inferred from homology"/>
<keyword evidence="6" id="KW-1185">Reference proteome</keyword>
<feature type="compositionally biased region" description="Low complexity" evidence="2">
    <location>
        <begin position="7"/>
        <end position="21"/>
    </location>
</feature>
<dbReference type="Pfam" id="PF02170">
    <property type="entry name" value="PAZ"/>
    <property type="match status" value="1"/>
</dbReference>
<dbReference type="EMBL" id="CCKQ01016459">
    <property type="protein sequence ID" value="CDW88329.1"/>
    <property type="molecule type" value="Genomic_DNA"/>
</dbReference>
<reference evidence="5 6" key="1">
    <citation type="submission" date="2014-06" db="EMBL/GenBank/DDBJ databases">
        <authorList>
            <person name="Swart Estienne"/>
        </authorList>
    </citation>
    <scope>NUCLEOTIDE SEQUENCE [LARGE SCALE GENOMIC DNA]</scope>
    <source>
        <strain evidence="5 6">130c</strain>
    </source>
</reference>